<feature type="compositionally biased region" description="Low complexity" evidence="2">
    <location>
        <begin position="57"/>
        <end position="68"/>
    </location>
</feature>
<dbReference type="Gene3D" id="3.40.190.150">
    <property type="entry name" value="Bordetella uptake gene, domain 1"/>
    <property type="match status" value="1"/>
</dbReference>
<dbReference type="CDD" id="cd07012">
    <property type="entry name" value="PBP2_Bug_TTT"/>
    <property type="match status" value="1"/>
</dbReference>
<dbReference type="Gene3D" id="3.40.190.10">
    <property type="entry name" value="Periplasmic binding protein-like II"/>
    <property type="match status" value="1"/>
</dbReference>
<feature type="chain" id="PRO_5018064434" evidence="3">
    <location>
        <begin position="26"/>
        <end position="420"/>
    </location>
</feature>
<feature type="compositionally biased region" description="Basic and acidic residues" evidence="2">
    <location>
        <begin position="83"/>
        <end position="100"/>
    </location>
</feature>
<dbReference type="AlphaFoldDB" id="A0A3L7A3U8"/>
<dbReference type="InterPro" id="IPR005064">
    <property type="entry name" value="BUG"/>
</dbReference>
<dbReference type="Proteomes" id="UP000269692">
    <property type="component" value="Unassembled WGS sequence"/>
</dbReference>
<keyword evidence="3" id="KW-0732">Signal</keyword>
<accession>A0A3L7A3U8</accession>
<feature type="signal peptide" evidence="3">
    <location>
        <begin position="1"/>
        <end position="25"/>
    </location>
</feature>
<evidence type="ECO:0000256" key="2">
    <source>
        <dbReference type="SAM" id="MobiDB-lite"/>
    </source>
</evidence>
<dbReference type="Pfam" id="PF03401">
    <property type="entry name" value="TctC"/>
    <property type="match status" value="1"/>
</dbReference>
<dbReference type="EMBL" id="RCTF01000018">
    <property type="protein sequence ID" value="RLP74618.1"/>
    <property type="molecule type" value="Genomic_DNA"/>
</dbReference>
<reference evidence="4 5" key="1">
    <citation type="submission" date="2018-10" db="EMBL/GenBank/DDBJ databases">
        <title>Xanthobacter tagetidis genome sequencing and assembly.</title>
        <authorList>
            <person name="Maclea K.S."/>
            <person name="Goen A.E."/>
            <person name="Fatima S.A."/>
        </authorList>
    </citation>
    <scope>NUCLEOTIDE SEQUENCE [LARGE SCALE GENOMIC DNA]</scope>
    <source>
        <strain evidence="4 5">ATCC 700314</strain>
    </source>
</reference>
<feature type="region of interest" description="Disordered" evidence="2">
    <location>
        <begin position="39"/>
        <end position="102"/>
    </location>
</feature>
<gene>
    <name evidence="4" type="ORF">D9R14_18250</name>
</gene>
<dbReference type="PANTHER" id="PTHR42928">
    <property type="entry name" value="TRICARBOXYLATE-BINDING PROTEIN"/>
    <property type="match status" value="1"/>
</dbReference>
<evidence type="ECO:0000313" key="4">
    <source>
        <dbReference type="EMBL" id="RLP74618.1"/>
    </source>
</evidence>
<sequence>MATPSSCARGACRWSAATWSSSAAAAAVGMARRSSAIPGGCWRMSGKATSPSRRRPATTASSLAQTARSTRRRRTPAAPRWRPALDDGPRGGREKPENRRKPMKLTCLAGAALAVAVALSPAWAAEGPPIKIVVGFTAGGVTDVLARVVAEDLRKRLNAPVIVENKPGAAGTRAAAQVSKADPDGTTLLMIPGTHTMAPALQKVDYDTKKDLTYISLIATAPSMLTVNKDTKYTDVKSVVDDAKAHPGEIPYGSSGVGSTSHFMGILFEREAGVKLNHVPFKSSGESLQAVIGGHVPMSFSAVNQALGAVKSGQVRALAIGSEKRSAHLPDVPTFAEVGLPKVLSETWIGLTGPANMSPDLVKKINDAVMAGIATPEMQKRFADLGVDVIAAGPVEFTNIVAREVDTYEALARDLNLKAQ</sequence>
<name>A0A3L7A3U8_9HYPH</name>
<evidence type="ECO:0000313" key="5">
    <source>
        <dbReference type="Proteomes" id="UP000269692"/>
    </source>
</evidence>
<protein>
    <submittedName>
        <fullName evidence="4">Tripartite tricarboxylate transporter substrate binding protein</fullName>
    </submittedName>
</protein>
<keyword evidence="5" id="KW-1185">Reference proteome</keyword>
<evidence type="ECO:0000256" key="3">
    <source>
        <dbReference type="SAM" id="SignalP"/>
    </source>
</evidence>
<proteinExistence type="inferred from homology"/>
<dbReference type="SUPFAM" id="SSF53850">
    <property type="entry name" value="Periplasmic binding protein-like II"/>
    <property type="match status" value="1"/>
</dbReference>
<dbReference type="OrthoDB" id="9780943at2"/>
<dbReference type="InterPro" id="IPR042100">
    <property type="entry name" value="Bug_dom1"/>
</dbReference>
<comment type="caution">
    <text evidence="4">The sequence shown here is derived from an EMBL/GenBank/DDBJ whole genome shotgun (WGS) entry which is preliminary data.</text>
</comment>
<dbReference type="PANTHER" id="PTHR42928:SF5">
    <property type="entry name" value="BLR1237 PROTEIN"/>
    <property type="match status" value="1"/>
</dbReference>
<evidence type="ECO:0000256" key="1">
    <source>
        <dbReference type="ARBA" id="ARBA00006987"/>
    </source>
</evidence>
<organism evidence="4 5">
    <name type="scientific">Xanthobacter tagetidis</name>
    <dbReference type="NCBI Taxonomy" id="60216"/>
    <lineage>
        <taxon>Bacteria</taxon>
        <taxon>Pseudomonadati</taxon>
        <taxon>Pseudomonadota</taxon>
        <taxon>Alphaproteobacteria</taxon>
        <taxon>Hyphomicrobiales</taxon>
        <taxon>Xanthobacteraceae</taxon>
        <taxon>Xanthobacter</taxon>
    </lineage>
</organism>
<comment type="similarity">
    <text evidence="1">Belongs to the UPF0065 (bug) family.</text>
</comment>